<dbReference type="SUPFAM" id="SSF52777">
    <property type="entry name" value="CoA-dependent acyltransferases"/>
    <property type="match status" value="1"/>
</dbReference>
<comment type="subunit">
    <text evidence="3">Forms a 24-polypeptide structural core with octahedral symmetry.</text>
</comment>
<comment type="similarity">
    <text evidence="2 7">Belongs to the 2-oxoacid dehydrogenase family.</text>
</comment>
<keyword evidence="4 7" id="KW-0808">Transferase</keyword>
<feature type="compositionally biased region" description="Polar residues" evidence="8">
    <location>
        <begin position="188"/>
        <end position="197"/>
    </location>
</feature>
<feature type="compositionally biased region" description="Low complexity" evidence="8">
    <location>
        <begin position="172"/>
        <end position="186"/>
    </location>
</feature>
<protein>
    <recommendedName>
        <fullName evidence="7">Dihydrolipoamide acetyltransferase component of pyruvate dehydrogenase complex</fullName>
        <ecNumber evidence="7">2.3.1.-</ecNumber>
    </recommendedName>
</protein>
<evidence type="ECO:0000259" key="9">
    <source>
        <dbReference type="PROSITE" id="PS50968"/>
    </source>
</evidence>
<dbReference type="Pfam" id="PF00364">
    <property type="entry name" value="Biotin_lipoyl"/>
    <property type="match status" value="1"/>
</dbReference>
<feature type="region of interest" description="Disordered" evidence="8">
    <location>
        <begin position="169"/>
        <end position="205"/>
    </location>
</feature>
<evidence type="ECO:0000256" key="5">
    <source>
        <dbReference type="ARBA" id="ARBA00022823"/>
    </source>
</evidence>
<evidence type="ECO:0000259" key="10">
    <source>
        <dbReference type="PROSITE" id="PS51826"/>
    </source>
</evidence>
<dbReference type="PROSITE" id="PS00189">
    <property type="entry name" value="LIPOYL"/>
    <property type="match status" value="1"/>
</dbReference>
<dbReference type="PROSITE" id="PS51826">
    <property type="entry name" value="PSBD"/>
    <property type="match status" value="1"/>
</dbReference>
<dbReference type="SUPFAM" id="SSF47005">
    <property type="entry name" value="Peripheral subunit-binding domain of 2-oxo acid dehydrogenase complex"/>
    <property type="match status" value="1"/>
</dbReference>
<comment type="caution">
    <text evidence="11">The sequence shown here is derived from an EMBL/GenBank/DDBJ whole genome shotgun (WGS) entry which is preliminary data.</text>
</comment>
<gene>
    <name evidence="11" type="ORF">RE431_09035</name>
</gene>
<dbReference type="Gene3D" id="2.40.50.100">
    <property type="match status" value="1"/>
</dbReference>
<evidence type="ECO:0000256" key="6">
    <source>
        <dbReference type="ARBA" id="ARBA00023315"/>
    </source>
</evidence>
<dbReference type="Pfam" id="PF02817">
    <property type="entry name" value="E3_binding"/>
    <property type="match status" value="1"/>
</dbReference>
<evidence type="ECO:0000256" key="8">
    <source>
        <dbReference type="SAM" id="MobiDB-lite"/>
    </source>
</evidence>
<feature type="compositionally biased region" description="Acidic residues" evidence="8">
    <location>
        <begin position="80"/>
        <end position="97"/>
    </location>
</feature>
<dbReference type="Pfam" id="PF00198">
    <property type="entry name" value="2-oxoacid_dh"/>
    <property type="match status" value="1"/>
</dbReference>
<evidence type="ECO:0000256" key="1">
    <source>
        <dbReference type="ARBA" id="ARBA00001938"/>
    </source>
</evidence>
<dbReference type="EC" id="2.3.1.-" evidence="7"/>
<feature type="region of interest" description="Disordered" evidence="8">
    <location>
        <begin position="80"/>
        <end position="126"/>
    </location>
</feature>
<dbReference type="PANTHER" id="PTHR43178:SF5">
    <property type="entry name" value="LIPOAMIDE ACYLTRANSFERASE COMPONENT OF BRANCHED-CHAIN ALPHA-KETO ACID DEHYDROGENASE COMPLEX, MITOCHONDRIAL"/>
    <property type="match status" value="1"/>
</dbReference>
<dbReference type="InterPro" id="IPR003016">
    <property type="entry name" value="2-oxoA_DH_lipoyl-BS"/>
</dbReference>
<evidence type="ECO:0000313" key="11">
    <source>
        <dbReference type="EMBL" id="MDR5590785.1"/>
    </source>
</evidence>
<evidence type="ECO:0000256" key="3">
    <source>
        <dbReference type="ARBA" id="ARBA00011484"/>
    </source>
</evidence>
<feature type="domain" description="Lipoyl-binding" evidence="9">
    <location>
        <begin position="3"/>
        <end position="78"/>
    </location>
</feature>
<feature type="domain" description="Peripheral subunit-binding (PSBD)" evidence="10">
    <location>
        <begin position="128"/>
        <end position="168"/>
    </location>
</feature>
<reference evidence="12" key="1">
    <citation type="submission" date="2023-07" db="EMBL/GenBank/DDBJ databases">
        <title>Christiangramia sp. SM2212., a novel bacterium of the family Flavobacteriaceae isolated from the sea sediment.</title>
        <authorList>
            <person name="Wang J."/>
            <person name="Zhang X."/>
        </authorList>
    </citation>
    <scope>NUCLEOTIDE SEQUENCE [LARGE SCALE GENOMIC DNA]</scope>
    <source>
        <strain evidence="12">SM2212</strain>
    </source>
</reference>
<evidence type="ECO:0000256" key="4">
    <source>
        <dbReference type="ARBA" id="ARBA00022679"/>
    </source>
</evidence>
<dbReference type="EMBL" id="JAVJIU010000003">
    <property type="protein sequence ID" value="MDR5590785.1"/>
    <property type="molecule type" value="Genomic_DNA"/>
</dbReference>
<evidence type="ECO:0000256" key="2">
    <source>
        <dbReference type="ARBA" id="ARBA00007317"/>
    </source>
</evidence>
<name>A0ABU1EQW2_9FLAO</name>
<dbReference type="SUPFAM" id="SSF51230">
    <property type="entry name" value="Single hybrid motif"/>
    <property type="match status" value="1"/>
</dbReference>
<dbReference type="Proteomes" id="UP001257234">
    <property type="component" value="Unassembled WGS sequence"/>
</dbReference>
<dbReference type="PROSITE" id="PS50968">
    <property type="entry name" value="BIOTINYL_LIPOYL"/>
    <property type="match status" value="1"/>
</dbReference>
<dbReference type="Gene3D" id="3.30.559.10">
    <property type="entry name" value="Chloramphenicol acetyltransferase-like domain"/>
    <property type="match status" value="1"/>
</dbReference>
<dbReference type="InterPro" id="IPR036625">
    <property type="entry name" value="E3-bd_dom_sf"/>
</dbReference>
<dbReference type="RefSeq" id="WP_309561657.1">
    <property type="nucleotide sequence ID" value="NZ_JAVJIU010000003.1"/>
</dbReference>
<sequence>MAKFELKLPKMGESVAEATITSWLKEVGDTIEMDEPVLEIATDKVDSEVPSEVDGKLIEKLFEADDVVKVGQTIAIIETDGEVEGGSEDEDLNEEPAEAAQVEETVQVAQDTASAGNTDDNYSDSSRFYSPLVKNIAKEEGISVSELDQIEGTGKEGRVTKNDILNYVENRGSQPQKSSASSGKSSDTQKMADNVPSQPEPIVSGEDEIIEMSRMGKMIAHHMVDSVQKSAHVQSFIEVDVTNIWNWRNKHKAEFQKKEGEKLTFTPIFMEAVAKAIRDFPMINISVNEDATKVIKKKNINLGMAAALPDGNLIVPVIKNADRLNLVGMAKAVNDLANRARQNKLKPDDIQGGTYTVTNVGTFGSIMGTPIINQPQVGILALGAIRKMPAVIETPDGDFIGIRYKMILSHSYDHRVVNGALGGQFVQRVAQYLQDFDKDREI</sequence>
<keyword evidence="6 7" id="KW-0012">Acyltransferase</keyword>
<evidence type="ECO:0000313" key="12">
    <source>
        <dbReference type="Proteomes" id="UP001257234"/>
    </source>
</evidence>
<dbReference type="InterPro" id="IPR011053">
    <property type="entry name" value="Single_hybrid_motif"/>
</dbReference>
<dbReference type="PANTHER" id="PTHR43178">
    <property type="entry name" value="DIHYDROLIPOAMIDE ACETYLTRANSFERASE COMPONENT OF PYRUVATE DEHYDROGENASE COMPLEX"/>
    <property type="match status" value="1"/>
</dbReference>
<comment type="cofactor">
    <cofactor evidence="1 7">
        <name>(R)-lipoate</name>
        <dbReference type="ChEBI" id="CHEBI:83088"/>
    </cofactor>
</comment>
<accession>A0ABU1EQW2</accession>
<dbReference type="InterPro" id="IPR001078">
    <property type="entry name" value="2-oxoacid_DH_actylTfrase"/>
</dbReference>
<proteinExistence type="inferred from homology"/>
<feature type="compositionally biased region" description="Polar residues" evidence="8">
    <location>
        <begin position="107"/>
        <end position="126"/>
    </location>
</feature>
<dbReference type="InterPro" id="IPR000089">
    <property type="entry name" value="Biotin_lipoyl"/>
</dbReference>
<organism evidence="11 12">
    <name type="scientific">Christiangramia sediminicola</name>
    <dbReference type="NCBI Taxonomy" id="3073267"/>
    <lineage>
        <taxon>Bacteria</taxon>
        <taxon>Pseudomonadati</taxon>
        <taxon>Bacteroidota</taxon>
        <taxon>Flavobacteriia</taxon>
        <taxon>Flavobacteriales</taxon>
        <taxon>Flavobacteriaceae</taxon>
        <taxon>Christiangramia</taxon>
    </lineage>
</organism>
<dbReference type="CDD" id="cd06849">
    <property type="entry name" value="lipoyl_domain"/>
    <property type="match status" value="1"/>
</dbReference>
<dbReference type="InterPro" id="IPR050743">
    <property type="entry name" value="2-oxoacid_DH_E2_comp"/>
</dbReference>
<keyword evidence="12" id="KW-1185">Reference proteome</keyword>
<dbReference type="GO" id="GO:0016746">
    <property type="term" value="F:acyltransferase activity"/>
    <property type="evidence" value="ECO:0007669"/>
    <property type="project" value="UniProtKB-KW"/>
</dbReference>
<dbReference type="Gene3D" id="4.10.320.10">
    <property type="entry name" value="E3-binding domain"/>
    <property type="match status" value="1"/>
</dbReference>
<dbReference type="InterPro" id="IPR023213">
    <property type="entry name" value="CAT-like_dom_sf"/>
</dbReference>
<keyword evidence="5 7" id="KW-0450">Lipoyl</keyword>
<dbReference type="InterPro" id="IPR004167">
    <property type="entry name" value="PSBD"/>
</dbReference>
<evidence type="ECO:0000256" key="7">
    <source>
        <dbReference type="RuleBase" id="RU003423"/>
    </source>
</evidence>